<dbReference type="GO" id="GO:0005886">
    <property type="term" value="C:plasma membrane"/>
    <property type="evidence" value="ECO:0007669"/>
    <property type="project" value="TreeGrafter"/>
</dbReference>
<reference evidence="5" key="1">
    <citation type="submission" date="2018-05" db="EMBL/GenBank/DDBJ databases">
        <authorList>
            <person name="Lanie J.A."/>
            <person name="Ng W.-L."/>
            <person name="Kazmierczak K.M."/>
            <person name="Andrzejewski T.M."/>
            <person name="Davidsen T.M."/>
            <person name="Wayne K.J."/>
            <person name="Tettelin H."/>
            <person name="Glass J.I."/>
            <person name="Rusch D."/>
            <person name="Podicherti R."/>
            <person name="Tsui H.-C.T."/>
            <person name="Winkler M.E."/>
        </authorList>
    </citation>
    <scope>NUCLEOTIDE SEQUENCE</scope>
</reference>
<keyword evidence="3 4" id="KW-0472">Membrane</keyword>
<feature type="transmembrane region" description="Helical" evidence="4">
    <location>
        <begin position="12"/>
        <end position="31"/>
    </location>
</feature>
<name>A0A382E0N1_9ZZZZ</name>
<evidence type="ECO:0000256" key="1">
    <source>
        <dbReference type="ARBA" id="ARBA00022692"/>
    </source>
</evidence>
<dbReference type="PANTHER" id="PTHR48090:SF3">
    <property type="entry name" value="UNDECAPRENYL-PHOSPHATE 4-DEOXY-4-FORMAMIDO-L-ARABINOSE TRANSFERASE"/>
    <property type="match status" value="1"/>
</dbReference>
<dbReference type="InterPro" id="IPR050256">
    <property type="entry name" value="Glycosyltransferase_2"/>
</dbReference>
<feature type="transmembrane region" description="Helical" evidence="4">
    <location>
        <begin position="43"/>
        <end position="67"/>
    </location>
</feature>
<evidence type="ECO:0000256" key="3">
    <source>
        <dbReference type="ARBA" id="ARBA00023136"/>
    </source>
</evidence>
<evidence type="ECO:0008006" key="6">
    <source>
        <dbReference type="Google" id="ProtNLM"/>
    </source>
</evidence>
<dbReference type="AlphaFoldDB" id="A0A382E0N1"/>
<keyword evidence="2 4" id="KW-1133">Transmembrane helix</keyword>
<evidence type="ECO:0000256" key="2">
    <source>
        <dbReference type="ARBA" id="ARBA00022989"/>
    </source>
</evidence>
<sequence>ISFSSVPLQWASLIGLGGVGISTFLFFLFIFQKISGLTPPDWLLIITAIFFVGSIQLIGIGILGLYIQSVYIATKNRPNYIIESVFGFSEEEMRLVREDFKK</sequence>
<gene>
    <name evidence="5" type="ORF">METZ01_LOCUS196347</name>
</gene>
<accession>A0A382E0N1</accession>
<organism evidence="5">
    <name type="scientific">marine metagenome</name>
    <dbReference type="NCBI Taxonomy" id="408172"/>
    <lineage>
        <taxon>unclassified sequences</taxon>
        <taxon>metagenomes</taxon>
        <taxon>ecological metagenomes</taxon>
    </lineage>
</organism>
<feature type="non-terminal residue" evidence="5">
    <location>
        <position position="1"/>
    </location>
</feature>
<evidence type="ECO:0000313" key="5">
    <source>
        <dbReference type="EMBL" id="SVB43493.1"/>
    </source>
</evidence>
<evidence type="ECO:0000256" key="4">
    <source>
        <dbReference type="SAM" id="Phobius"/>
    </source>
</evidence>
<protein>
    <recommendedName>
        <fullName evidence="6">Glycosyltransferase 2-like domain-containing protein</fullName>
    </recommendedName>
</protein>
<keyword evidence="1 4" id="KW-0812">Transmembrane</keyword>
<proteinExistence type="predicted"/>
<dbReference type="EMBL" id="UINC01041768">
    <property type="protein sequence ID" value="SVB43493.1"/>
    <property type="molecule type" value="Genomic_DNA"/>
</dbReference>
<dbReference type="PANTHER" id="PTHR48090">
    <property type="entry name" value="UNDECAPRENYL-PHOSPHATE 4-DEOXY-4-FORMAMIDO-L-ARABINOSE TRANSFERASE-RELATED"/>
    <property type="match status" value="1"/>
</dbReference>